<evidence type="ECO:0000256" key="8">
    <source>
        <dbReference type="ARBA" id="ARBA00022771"/>
    </source>
</evidence>
<sequence length="1635" mass="182151">MGDMDHHAEPIPGGTDVMNDPAFDSNTSATQGDLDKDTCRICRSEGSAEEPLFHPCKCSGSIKHVHQECLMTWLSHTNKKHCELCKTSFRFTKLYDADMPDKLPFGVFITRACLHIFNYFLTWMRAALVGLIWLVILPWAIRWAWRGLFYMMDAGWAREPWVARLAAEAHTLDPQTESSNNVTSKATQPTSPEFWLGPFYGNFFLGLWNVVSGPWKSSKSAASLPQDSFLNATVRAATATLLSDLDFAQTLTDSPAVNRAILDVMEGQIITIVVVVAFILVFLIREWVIQQQPILNAAAHVREAEQQLDRVERARQELRDEIRIVEEQLAQLNDPTLAIEGTVTLEHDNTTTATADRPSSSSSGRRQVNAMSWNVFKRIVNETTETWISMDVPHSPESIALIRRLTDEVVDIIDGVQDGRYSDVEMFNRLIEWVRRIPPDVDTTWLSMLARVFSSLKSQRREASSPEPDRGEPSEEIQTSSSSNGVPTPESWEDEAEGDALTEYQSAGPPASDNVSQTQQIDQQSISEPWTNTNERLQERTAEVSAAELASPDRVATPVVETQTQFQDPDAERNNLEAGSSSLEGNGEDALIEVPEADSSSARSPSANSTQSRRIEQTKKGILDHMYEYFWGDIDTESLVIETNQVGNVVPEDAQVVELVDRGDRPEPHQEQDLLLEPVEQDPEVLAAAAEADLDAEAVEDAEDLEGVLELIGMQGPIVVLFQTAVFCGLLVTVTLWGALGAPYLFGKLALQILGDPVLYAVIVPLRTIAGIGDFVLDMIIFVGGAFGYGLLTLAYQAEMAIRGNFGTVSTDNLEMLENAVIKSSERAAAFLTSVFSAGGSTAGTDSYFLLASLQAHHSLNTIKSAFSGTLWWGYAEVNTLLMSSFATVLGRCWDFVRWACNWLYLDINGDKDAVLGLLRQIKDGKIFSLTIRQAEPIELDPILSFWSGTDRALTILTGYAFLAAIGIAFVLRREPWFTSPALQKVEKSLADVLKQAGGVIKVILIISIEMLMFPLYCGMLLDIALMPLFEGVTLGSRLEYAQNKPYMFAFLHWFLGTAYMFNFALFVSMCRRILRSGVLYFIRDPDDPTFHPVRDVLERSIYTQLRKIAFSGLVYGMMVIMCLGGIVWGFASTSRHIFPLRWSTPDPVLEFPAEFLFYNFLSPFVLKYIQPSKGLESAYEWWLRKCARRLRLSHFLFGERKEDEERVAMTPTDNGEQEYKKDGVYVRVPASDQVRVQRGQPVFVAVTEQDVINGEAEQECSLHGRPNQRFRNVYVPPWFRLRIGLFLGGLWMLCAAIGITFTVWPLLLGRGLCALMFPSNVRINDIWAYSIGLHVFILSTYIGFRGKAVAKAAGKKMGSTSALASKTMQGVICAMKSFYVYGFVAVLIPTLAAFIIHFFLVIPTRTYLHSLVPPTKPPTTSFHPNNLTSVFSQTSSLLEPMPKPNAPQDLLPIHNIYLIPDWTLGLVLSRFFTAIARASSWPLPTALWRQLTRNGYLNPDLHLANRAIVLPSLLFSITALLTPFLFASGIVHVLLPLVLPAGVAIDKTARVKIYRYAYPIVLAHVLAVWGTYGARKGVRKWKERIKDEVYLVGERLHNFGERRPPRGSRGVMKKGKEVVGGNGEGVGAGEGLRG</sequence>
<keyword evidence="14" id="KW-0175">Coiled coil</keyword>
<evidence type="ECO:0000259" key="17">
    <source>
        <dbReference type="PROSITE" id="PS50089"/>
    </source>
</evidence>
<evidence type="ECO:0000256" key="6">
    <source>
        <dbReference type="ARBA" id="ARBA00022692"/>
    </source>
</evidence>
<evidence type="ECO:0000256" key="7">
    <source>
        <dbReference type="ARBA" id="ARBA00022723"/>
    </source>
</evidence>
<feature type="transmembrane region" description="Helical" evidence="16">
    <location>
        <begin position="953"/>
        <end position="972"/>
    </location>
</feature>
<feature type="transmembrane region" description="Helical" evidence="16">
    <location>
        <begin position="1509"/>
        <end position="1536"/>
    </location>
</feature>
<feature type="transmembrane region" description="Helical" evidence="16">
    <location>
        <begin position="1047"/>
        <end position="1068"/>
    </location>
</feature>
<keyword evidence="11 16" id="KW-1133">Transmembrane helix</keyword>
<evidence type="ECO:0000256" key="9">
    <source>
        <dbReference type="ARBA" id="ARBA00022786"/>
    </source>
</evidence>
<keyword evidence="6 16" id="KW-0812">Transmembrane</keyword>
<feature type="compositionally biased region" description="Low complexity" evidence="15">
    <location>
        <begin position="597"/>
        <end position="612"/>
    </location>
</feature>
<comment type="caution">
    <text evidence="19">The sequence shown here is derived from an EMBL/GenBank/DDBJ whole genome shotgun (WGS) entry which is preliminary data.</text>
</comment>
<dbReference type="CDD" id="cd16702">
    <property type="entry name" value="RING_CH-C4HC3_MARCH6"/>
    <property type="match status" value="1"/>
</dbReference>
<evidence type="ECO:0000256" key="14">
    <source>
        <dbReference type="SAM" id="Coils"/>
    </source>
</evidence>
<protein>
    <recommendedName>
        <fullName evidence="4">RING-type E3 ubiquitin transferase</fullName>
        <ecNumber evidence="4">2.3.2.27</ecNumber>
    </recommendedName>
</protein>
<reference evidence="19" key="1">
    <citation type="submission" date="2021-07" db="EMBL/GenBank/DDBJ databases">
        <title>Elsinoe batatas strain:CRI-CJ2 Genome sequencing and assembly.</title>
        <authorList>
            <person name="Huang L."/>
        </authorList>
    </citation>
    <scope>NUCLEOTIDE SEQUENCE</scope>
    <source>
        <strain evidence="19">CRI-CJ2</strain>
    </source>
</reference>
<dbReference type="Pfam" id="PF23113">
    <property type="entry name" value="MARCHF6_C"/>
    <property type="match status" value="1"/>
</dbReference>
<feature type="compositionally biased region" description="Gly residues" evidence="15">
    <location>
        <begin position="1619"/>
        <end position="1635"/>
    </location>
</feature>
<dbReference type="EMBL" id="JAESVG020000008">
    <property type="protein sequence ID" value="KAG8625222.1"/>
    <property type="molecule type" value="Genomic_DNA"/>
</dbReference>
<evidence type="ECO:0000313" key="19">
    <source>
        <dbReference type="EMBL" id="KAG8625222.1"/>
    </source>
</evidence>
<feature type="domain" description="RING-CH-type" evidence="18">
    <location>
        <begin position="31"/>
        <end position="92"/>
    </location>
</feature>
<feature type="transmembrane region" description="Helical" evidence="16">
    <location>
        <begin position="775"/>
        <end position="796"/>
    </location>
</feature>
<evidence type="ECO:0000256" key="1">
    <source>
        <dbReference type="ARBA" id="ARBA00000900"/>
    </source>
</evidence>
<evidence type="ECO:0000256" key="11">
    <source>
        <dbReference type="ARBA" id="ARBA00022989"/>
    </source>
</evidence>
<dbReference type="Gene3D" id="3.30.40.10">
    <property type="entry name" value="Zinc/RING finger domain, C3HC4 (zinc finger)"/>
    <property type="match status" value="1"/>
</dbReference>
<evidence type="ECO:0000256" key="3">
    <source>
        <dbReference type="ARBA" id="ARBA00004906"/>
    </source>
</evidence>
<dbReference type="GO" id="GO:0061630">
    <property type="term" value="F:ubiquitin protein ligase activity"/>
    <property type="evidence" value="ECO:0007669"/>
    <property type="project" value="UniProtKB-EC"/>
</dbReference>
<feature type="transmembrane region" description="Helical" evidence="16">
    <location>
        <begin position="1003"/>
        <end position="1027"/>
    </location>
</feature>
<evidence type="ECO:0000256" key="4">
    <source>
        <dbReference type="ARBA" id="ARBA00012483"/>
    </source>
</evidence>
<keyword evidence="8 13" id="KW-0863">Zinc-finger</keyword>
<dbReference type="OrthoDB" id="1108038at2759"/>
<feature type="compositionally biased region" description="Low complexity" evidence="15">
    <location>
        <begin position="516"/>
        <end position="527"/>
    </location>
</feature>
<evidence type="ECO:0000256" key="15">
    <source>
        <dbReference type="SAM" id="MobiDB-lite"/>
    </source>
</evidence>
<feature type="region of interest" description="Disordered" evidence="15">
    <location>
        <begin position="457"/>
        <end position="616"/>
    </location>
</feature>
<feature type="compositionally biased region" description="Acidic residues" evidence="15">
    <location>
        <begin position="491"/>
        <end position="500"/>
    </location>
</feature>
<dbReference type="FunFam" id="3.30.40.10:FF:000287">
    <property type="entry name" value="RING finger membrane protein"/>
    <property type="match status" value="1"/>
</dbReference>
<feature type="region of interest" description="Disordered" evidence="15">
    <location>
        <begin position="1"/>
        <end position="32"/>
    </location>
</feature>
<evidence type="ECO:0000256" key="13">
    <source>
        <dbReference type="PROSITE-ProRule" id="PRU00175"/>
    </source>
</evidence>
<dbReference type="EC" id="2.3.2.27" evidence="4"/>
<feature type="transmembrane region" description="Helical" evidence="16">
    <location>
        <begin position="1152"/>
        <end position="1170"/>
    </location>
</feature>
<feature type="domain" description="RING-type" evidence="17">
    <location>
        <begin position="39"/>
        <end position="86"/>
    </location>
</feature>
<comment type="catalytic activity">
    <reaction evidence="1">
        <text>S-ubiquitinyl-[E2 ubiquitin-conjugating enzyme]-L-cysteine + [acceptor protein]-L-lysine = [E2 ubiquitin-conjugating enzyme]-L-cysteine + N(6)-ubiquitinyl-[acceptor protein]-L-lysine.</text>
        <dbReference type="EC" id="2.3.2.27"/>
    </reaction>
</comment>
<evidence type="ECO:0000256" key="16">
    <source>
        <dbReference type="SAM" id="Phobius"/>
    </source>
</evidence>
<dbReference type="InterPro" id="IPR011016">
    <property type="entry name" value="Znf_RING-CH"/>
</dbReference>
<feature type="transmembrane region" description="Helical" evidence="16">
    <location>
        <begin position="745"/>
        <end position="763"/>
    </location>
</feature>
<dbReference type="PROSITE" id="PS50089">
    <property type="entry name" value="ZF_RING_2"/>
    <property type="match status" value="1"/>
</dbReference>
<keyword evidence="9" id="KW-0833">Ubl conjugation pathway</keyword>
<keyword evidence="7" id="KW-0479">Metal-binding</keyword>
<keyword evidence="20" id="KW-1185">Reference proteome</keyword>
<feature type="region of interest" description="Disordered" evidence="15">
    <location>
        <begin position="345"/>
        <end position="366"/>
    </location>
</feature>
<accession>A0A8K0KXL3</accession>
<dbReference type="Proteomes" id="UP000809789">
    <property type="component" value="Unassembled WGS sequence"/>
</dbReference>
<dbReference type="Pfam" id="PF12906">
    <property type="entry name" value="RINGv"/>
    <property type="match status" value="1"/>
</dbReference>
<feature type="transmembrane region" description="Helical" evidence="16">
    <location>
        <begin position="1109"/>
        <end position="1132"/>
    </location>
</feature>
<feature type="transmembrane region" description="Helical" evidence="16">
    <location>
        <begin position="1379"/>
        <end position="1403"/>
    </location>
</feature>
<gene>
    <name evidence="19" type="ORF">KVT40_006973</name>
</gene>
<feature type="coiled-coil region" evidence="14">
    <location>
        <begin position="294"/>
        <end position="335"/>
    </location>
</feature>
<feature type="transmembrane region" description="Helical" evidence="16">
    <location>
        <begin position="1284"/>
        <end position="1307"/>
    </location>
</feature>
<keyword evidence="10" id="KW-0862">Zinc</keyword>
<proteinExistence type="predicted"/>
<dbReference type="GO" id="GO:0005789">
    <property type="term" value="C:endoplasmic reticulum membrane"/>
    <property type="evidence" value="ECO:0007669"/>
    <property type="project" value="TreeGrafter"/>
</dbReference>
<dbReference type="InterPro" id="IPR056521">
    <property type="entry name" value="MARCHF6-like_C"/>
</dbReference>
<keyword evidence="5" id="KW-0808">Transferase</keyword>
<dbReference type="GO" id="GO:0036503">
    <property type="term" value="P:ERAD pathway"/>
    <property type="evidence" value="ECO:0007669"/>
    <property type="project" value="TreeGrafter"/>
</dbReference>
<feature type="compositionally biased region" description="Basic and acidic residues" evidence="15">
    <location>
        <begin position="459"/>
        <end position="473"/>
    </location>
</feature>
<comment type="subcellular location">
    <subcellularLocation>
        <location evidence="2">Membrane</location>
        <topology evidence="2">Multi-pass membrane protein</topology>
    </subcellularLocation>
</comment>
<dbReference type="SMART" id="SM00744">
    <property type="entry name" value="RINGv"/>
    <property type="match status" value="1"/>
</dbReference>
<feature type="transmembrane region" description="Helical" evidence="16">
    <location>
        <begin position="1556"/>
        <end position="1575"/>
    </location>
</feature>
<evidence type="ECO:0000313" key="20">
    <source>
        <dbReference type="Proteomes" id="UP000809789"/>
    </source>
</evidence>
<dbReference type="PROSITE" id="PS51292">
    <property type="entry name" value="ZF_RING_CH"/>
    <property type="match status" value="1"/>
</dbReference>
<dbReference type="InterPro" id="IPR013083">
    <property type="entry name" value="Znf_RING/FYVE/PHD"/>
</dbReference>
<feature type="transmembrane region" description="Helical" evidence="16">
    <location>
        <begin position="267"/>
        <end position="284"/>
    </location>
</feature>
<keyword evidence="12 16" id="KW-0472">Membrane</keyword>
<feature type="transmembrane region" description="Helical" evidence="16">
    <location>
        <begin position="127"/>
        <end position="145"/>
    </location>
</feature>
<dbReference type="InterPro" id="IPR001841">
    <property type="entry name" value="Znf_RING"/>
</dbReference>
<comment type="pathway">
    <text evidence="3">Protein modification; protein ubiquitination.</text>
</comment>
<feature type="compositionally biased region" description="Polar residues" evidence="15">
    <location>
        <begin position="476"/>
        <end position="486"/>
    </location>
</feature>
<evidence type="ECO:0000256" key="5">
    <source>
        <dbReference type="ARBA" id="ARBA00022679"/>
    </source>
</evidence>
<organism evidence="19 20">
    <name type="scientific">Elsinoe batatas</name>
    <dbReference type="NCBI Taxonomy" id="2601811"/>
    <lineage>
        <taxon>Eukaryota</taxon>
        <taxon>Fungi</taxon>
        <taxon>Dikarya</taxon>
        <taxon>Ascomycota</taxon>
        <taxon>Pezizomycotina</taxon>
        <taxon>Dothideomycetes</taxon>
        <taxon>Dothideomycetidae</taxon>
        <taxon>Myriangiales</taxon>
        <taxon>Elsinoaceae</taxon>
        <taxon>Elsinoe</taxon>
    </lineage>
</organism>
<evidence type="ECO:0000256" key="12">
    <source>
        <dbReference type="ARBA" id="ARBA00023136"/>
    </source>
</evidence>
<feature type="region of interest" description="Disordered" evidence="15">
    <location>
        <begin position="1602"/>
        <end position="1635"/>
    </location>
</feature>
<dbReference type="GO" id="GO:0008270">
    <property type="term" value="F:zinc ion binding"/>
    <property type="evidence" value="ECO:0007669"/>
    <property type="project" value="UniProtKB-KW"/>
</dbReference>
<feature type="transmembrane region" description="Helical" evidence="16">
    <location>
        <begin position="1327"/>
        <end position="1345"/>
    </location>
</feature>
<dbReference type="SUPFAM" id="SSF57850">
    <property type="entry name" value="RING/U-box"/>
    <property type="match status" value="1"/>
</dbReference>
<dbReference type="PANTHER" id="PTHR13145">
    <property type="entry name" value="SSM4 PROTEIN"/>
    <property type="match status" value="1"/>
</dbReference>
<evidence type="ECO:0000259" key="18">
    <source>
        <dbReference type="PROSITE" id="PS51292"/>
    </source>
</evidence>
<dbReference type="PANTHER" id="PTHR13145:SF0">
    <property type="entry name" value="E3 UBIQUITIN-PROTEIN LIGASE MARCHF6"/>
    <property type="match status" value="1"/>
</dbReference>
<feature type="compositionally biased region" description="Polar residues" evidence="15">
    <location>
        <begin position="350"/>
        <end position="366"/>
    </location>
</feature>
<name>A0A8K0KXL3_9PEZI</name>
<evidence type="ECO:0000256" key="2">
    <source>
        <dbReference type="ARBA" id="ARBA00004141"/>
    </source>
</evidence>
<feature type="transmembrane region" description="Helical" evidence="16">
    <location>
        <begin position="718"/>
        <end position="739"/>
    </location>
</feature>
<evidence type="ECO:0000256" key="10">
    <source>
        <dbReference type="ARBA" id="ARBA00022833"/>
    </source>
</evidence>